<dbReference type="Proteomes" id="UP001239111">
    <property type="component" value="Chromosome 2"/>
</dbReference>
<organism evidence="1 2">
    <name type="scientific">Eretmocerus hayati</name>
    <dbReference type="NCBI Taxonomy" id="131215"/>
    <lineage>
        <taxon>Eukaryota</taxon>
        <taxon>Metazoa</taxon>
        <taxon>Ecdysozoa</taxon>
        <taxon>Arthropoda</taxon>
        <taxon>Hexapoda</taxon>
        <taxon>Insecta</taxon>
        <taxon>Pterygota</taxon>
        <taxon>Neoptera</taxon>
        <taxon>Endopterygota</taxon>
        <taxon>Hymenoptera</taxon>
        <taxon>Apocrita</taxon>
        <taxon>Proctotrupomorpha</taxon>
        <taxon>Chalcidoidea</taxon>
        <taxon>Aphelinidae</taxon>
        <taxon>Aphelininae</taxon>
        <taxon>Eretmocerus</taxon>
    </lineage>
</organism>
<protein>
    <submittedName>
        <fullName evidence="1">Uncharacterized protein</fullName>
    </submittedName>
</protein>
<name>A0ACC2P6B2_9HYME</name>
<gene>
    <name evidence="1" type="ORF">QAD02_013784</name>
</gene>
<reference evidence="1" key="1">
    <citation type="submission" date="2023-04" db="EMBL/GenBank/DDBJ databases">
        <title>A chromosome-level genome assembly of the parasitoid wasp Eretmocerus hayati.</title>
        <authorList>
            <person name="Zhong Y."/>
            <person name="Liu S."/>
            <person name="Liu Y."/>
        </authorList>
    </citation>
    <scope>NUCLEOTIDE SEQUENCE</scope>
    <source>
        <strain evidence="1">ZJU_SS_LIU_2023</strain>
    </source>
</reference>
<evidence type="ECO:0000313" key="2">
    <source>
        <dbReference type="Proteomes" id="UP001239111"/>
    </source>
</evidence>
<proteinExistence type="predicted"/>
<sequence length="193" mass="22027">MEHPILAEYLGDVLYVDESQDSRFEAFDTQILPLDNQPSEELSETKIPDIEASGAINLCERLSQRFRETVDTTCNHRNKNARVSFGIESTEIGREPTRMRHTDSPRSNSFDRQFPNIGERLISDESIKNNETTNFIVEPNRDEGLEEEISCILITRSEHVELVQKTCHVQILEIISGRIPGSKVNLRTQVLSV</sequence>
<dbReference type="EMBL" id="CM056742">
    <property type="protein sequence ID" value="KAJ8677997.1"/>
    <property type="molecule type" value="Genomic_DNA"/>
</dbReference>
<evidence type="ECO:0000313" key="1">
    <source>
        <dbReference type="EMBL" id="KAJ8677997.1"/>
    </source>
</evidence>
<keyword evidence="2" id="KW-1185">Reference proteome</keyword>
<comment type="caution">
    <text evidence="1">The sequence shown here is derived from an EMBL/GenBank/DDBJ whole genome shotgun (WGS) entry which is preliminary data.</text>
</comment>
<accession>A0ACC2P6B2</accession>